<dbReference type="Gene3D" id="2.40.420.20">
    <property type="match status" value="1"/>
</dbReference>
<dbReference type="AlphaFoldDB" id="A0A5J6WK94"/>
<dbReference type="PANTHER" id="PTHR30469">
    <property type="entry name" value="MULTIDRUG RESISTANCE PROTEIN MDTA"/>
    <property type="match status" value="1"/>
</dbReference>
<sequence length="371" mass="40726">MNKFPSIVMALGVITALQGCDKPIIEPRQKVQLVEVTTVQLAEDSARLSFPAVAVAADKSSLSFRLQGEVTKVTVRPGDQVVAGQLLAQLDPTYYRLEVDDAKAEYAIADSQYRRSAKLVDQGYIAPSQFDELKAQRRIAKARLDIAQLNLSFTELKAPFSGIISHVPIQQFENVQVGQQVMNIHSSTTVDIQLQAPDIIYSKSSATEIEDSKPGAKIITADGHEYDAHLKEFTTEPDPEVGSFVITLTMPMPADRFILDGMAVEVRADAQKLKIYKQDEPFIPFEAIINEDGDDLNLTQKFVWVVNSDNTVSKRLIVTEKVVNNGVRLSAGLTVGEKVVIAGGNRLREGQSVKILDKSKINSTNITEAGQ</sequence>
<evidence type="ECO:0000313" key="6">
    <source>
        <dbReference type="EMBL" id="QFI37265.1"/>
    </source>
</evidence>
<dbReference type="KEGG" id="mmaa:FR932_05195"/>
<organism evidence="6 7">
    <name type="scientific">Moritella marina ATCC 15381</name>
    <dbReference type="NCBI Taxonomy" id="1202962"/>
    <lineage>
        <taxon>Bacteria</taxon>
        <taxon>Pseudomonadati</taxon>
        <taxon>Pseudomonadota</taxon>
        <taxon>Gammaproteobacteria</taxon>
        <taxon>Alteromonadales</taxon>
        <taxon>Moritellaceae</taxon>
        <taxon>Moritella</taxon>
    </lineage>
</organism>
<evidence type="ECO:0000313" key="7">
    <source>
        <dbReference type="Proteomes" id="UP000327424"/>
    </source>
</evidence>
<dbReference type="EMBL" id="CP044399">
    <property type="protein sequence ID" value="QFI37265.1"/>
    <property type="molecule type" value="Genomic_DNA"/>
</dbReference>
<dbReference type="Pfam" id="PF25967">
    <property type="entry name" value="RND-MFP_C"/>
    <property type="match status" value="1"/>
</dbReference>
<dbReference type="Gene3D" id="1.10.287.470">
    <property type="entry name" value="Helix hairpin bin"/>
    <property type="match status" value="1"/>
</dbReference>
<proteinExistence type="inferred from homology"/>
<gene>
    <name evidence="6" type="ORF">FR932_05195</name>
</gene>
<comment type="similarity">
    <text evidence="2">Belongs to the membrane fusion protein (MFP) (TC 8.A.1) family.</text>
</comment>
<dbReference type="InterPro" id="IPR058625">
    <property type="entry name" value="MdtA-like_BSH"/>
</dbReference>
<dbReference type="SUPFAM" id="SSF111369">
    <property type="entry name" value="HlyD-like secretion proteins"/>
    <property type="match status" value="1"/>
</dbReference>
<dbReference type="PANTHER" id="PTHR30469:SF20">
    <property type="entry name" value="EFFLUX RND TRANSPORTER PERIPLASMIC ADAPTOR SUBUNIT"/>
    <property type="match status" value="1"/>
</dbReference>
<keyword evidence="7" id="KW-1185">Reference proteome</keyword>
<evidence type="ECO:0000256" key="3">
    <source>
        <dbReference type="ARBA" id="ARBA00022448"/>
    </source>
</evidence>
<dbReference type="Gene3D" id="2.40.30.170">
    <property type="match status" value="1"/>
</dbReference>
<dbReference type="OrthoDB" id="9800613at2"/>
<evidence type="ECO:0000256" key="2">
    <source>
        <dbReference type="ARBA" id="ARBA00009477"/>
    </source>
</evidence>
<dbReference type="RefSeq" id="WP_019442758.1">
    <property type="nucleotide sequence ID" value="NZ_ALOE01000037.1"/>
</dbReference>
<evidence type="ECO:0000256" key="1">
    <source>
        <dbReference type="ARBA" id="ARBA00004196"/>
    </source>
</evidence>
<dbReference type="InterPro" id="IPR006143">
    <property type="entry name" value="RND_pump_MFP"/>
</dbReference>
<dbReference type="Pfam" id="PF25917">
    <property type="entry name" value="BSH_RND"/>
    <property type="match status" value="1"/>
</dbReference>
<accession>A0A5J6WK94</accession>
<name>A0A5J6WK94_MORMI</name>
<dbReference type="GO" id="GO:1990281">
    <property type="term" value="C:efflux pump complex"/>
    <property type="evidence" value="ECO:0007669"/>
    <property type="project" value="TreeGrafter"/>
</dbReference>
<evidence type="ECO:0000259" key="4">
    <source>
        <dbReference type="Pfam" id="PF25917"/>
    </source>
</evidence>
<keyword evidence="3" id="KW-0813">Transport</keyword>
<dbReference type="PROSITE" id="PS51257">
    <property type="entry name" value="PROKAR_LIPOPROTEIN"/>
    <property type="match status" value="1"/>
</dbReference>
<protein>
    <submittedName>
        <fullName evidence="6">Efflux RND transporter periplasmic adaptor subunit</fullName>
    </submittedName>
</protein>
<dbReference type="GO" id="GO:0015562">
    <property type="term" value="F:efflux transmembrane transporter activity"/>
    <property type="evidence" value="ECO:0007669"/>
    <property type="project" value="TreeGrafter"/>
</dbReference>
<reference evidence="6 7" key="1">
    <citation type="submission" date="2019-09" db="EMBL/GenBank/DDBJ databases">
        <title>Hybrid Assembly of the complete Genome of the Deep-Sea Bacterium Moritella marina from long Nanopore and Illumina reads.</title>
        <authorList>
            <person name="Magin S."/>
            <person name="Georgoulis A."/>
            <person name="Papadimitriou K."/>
            <person name="Iliakis G."/>
            <person name="Vorgias C.E."/>
        </authorList>
    </citation>
    <scope>NUCLEOTIDE SEQUENCE [LARGE SCALE GENOMIC DNA]</scope>
    <source>
        <strain evidence="6 7">MP-1</strain>
    </source>
</reference>
<dbReference type="NCBIfam" id="TIGR01730">
    <property type="entry name" value="RND_mfp"/>
    <property type="match status" value="1"/>
</dbReference>
<dbReference type="Proteomes" id="UP000327424">
    <property type="component" value="Chromosome"/>
</dbReference>
<dbReference type="InterPro" id="IPR058627">
    <property type="entry name" value="MdtA-like_C"/>
</dbReference>
<feature type="domain" description="Multidrug resistance protein MdtA-like barrel-sandwich hybrid" evidence="4">
    <location>
        <begin position="65"/>
        <end position="184"/>
    </location>
</feature>
<dbReference type="Gene3D" id="2.40.50.100">
    <property type="match status" value="1"/>
</dbReference>
<evidence type="ECO:0000259" key="5">
    <source>
        <dbReference type="Pfam" id="PF25967"/>
    </source>
</evidence>
<comment type="subcellular location">
    <subcellularLocation>
        <location evidence="1">Cell envelope</location>
    </subcellularLocation>
</comment>
<feature type="domain" description="Multidrug resistance protein MdtA-like C-terminal permuted SH3" evidence="5">
    <location>
        <begin position="300"/>
        <end position="346"/>
    </location>
</feature>